<keyword evidence="4" id="KW-1185">Reference proteome</keyword>
<dbReference type="KEGG" id="rhoz:GXP67_08230"/>
<dbReference type="InterPro" id="IPR024311">
    <property type="entry name" value="Lipocalin-like"/>
</dbReference>
<keyword evidence="1" id="KW-0732">Signal</keyword>
<name>A0A6C0GFP0_9BACT</name>
<feature type="domain" description="Lipocalin-like" evidence="2">
    <location>
        <begin position="56"/>
        <end position="125"/>
    </location>
</feature>
<dbReference type="EMBL" id="CP048222">
    <property type="protein sequence ID" value="QHT66644.1"/>
    <property type="molecule type" value="Genomic_DNA"/>
</dbReference>
<reference evidence="3 4" key="1">
    <citation type="submission" date="2020-01" db="EMBL/GenBank/DDBJ databases">
        <authorList>
            <person name="Kim M.K."/>
        </authorList>
    </citation>
    <scope>NUCLEOTIDE SEQUENCE [LARGE SCALE GENOMIC DNA]</scope>
    <source>
        <strain evidence="3 4">172606-1</strain>
    </source>
</reference>
<evidence type="ECO:0000256" key="1">
    <source>
        <dbReference type="SAM" id="SignalP"/>
    </source>
</evidence>
<feature type="chain" id="PRO_5025657018" description="Lipocalin-like domain-containing protein" evidence="1">
    <location>
        <begin position="21"/>
        <end position="148"/>
    </location>
</feature>
<dbReference type="PROSITE" id="PS51257">
    <property type="entry name" value="PROKAR_LIPOPROTEIN"/>
    <property type="match status" value="1"/>
</dbReference>
<sequence>MKNLKPFSWLLLCILVSLLAACKGDDAKPKSKTEMISKNWKVRLVRVGNQVVYSNPAGSTPNSQNYDAYRLNFTSATAFTLIDINGNTTSGTWEFDENQNPKKITFSTGNPSEVNVETLSDESLIVTYTVTNPKTGSNEYRIELIPAQ</sequence>
<evidence type="ECO:0000313" key="3">
    <source>
        <dbReference type="EMBL" id="QHT66644.1"/>
    </source>
</evidence>
<gene>
    <name evidence="3" type="ORF">GXP67_08230</name>
</gene>
<evidence type="ECO:0000259" key="2">
    <source>
        <dbReference type="Pfam" id="PF13648"/>
    </source>
</evidence>
<feature type="signal peptide" evidence="1">
    <location>
        <begin position="1"/>
        <end position="20"/>
    </location>
</feature>
<protein>
    <recommendedName>
        <fullName evidence="2">Lipocalin-like domain-containing protein</fullName>
    </recommendedName>
</protein>
<evidence type="ECO:0000313" key="4">
    <source>
        <dbReference type="Proteomes" id="UP000480178"/>
    </source>
</evidence>
<dbReference type="RefSeq" id="WP_162442698.1">
    <property type="nucleotide sequence ID" value="NZ_CP048222.1"/>
</dbReference>
<accession>A0A6C0GFP0</accession>
<dbReference type="AlphaFoldDB" id="A0A6C0GFP0"/>
<dbReference type="Pfam" id="PF13648">
    <property type="entry name" value="Lipocalin_4"/>
    <property type="match status" value="1"/>
</dbReference>
<organism evidence="3 4">
    <name type="scientific">Rhodocytophaga rosea</name>
    <dbReference type="NCBI Taxonomy" id="2704465"/>
    <lineage>
        <taxon>Bacteria</taxon>
        <taxon>Pseudomonadati</taxon>
        <taxon>Bacteroidota</taxon>
        <taxon>Cytophagia</taxon>
        <taxon>Cytophagales</taxon>
        <taxon>Rhodocytophagaceae</taxon>
        <taxon>Rhodocytophaga</taxon>
    </lineage>
</organism>
<proteinExistence type="predicted"/>
<dbReference type="Proteomes" id="UP000480178">
    <property type="component" value="Chromosome"/>
</dbReference>